<keyword evidence="9" id="KW-1185">Reference proteome</keyword>
<dbReference type="NCBIfam" id="TIGR01352">
    <property type="entry name" value="tonB_Cterm"/>
    <property type="match status" value="1"/>
</dbReference>
<evidence type="ECO:0000313" key="9">
    <source>
        <dbReference type="Proteomes" id="UP000446786"/>
    </source>
</evidence>
<accession>A0A845AN65</accession>
<evidence type="ECO:0000313" key="8">
    <source>
        <dbReference type="EMBL" id="MXP31720.1"/>
    </source>
</evidence>
<feature type="transmembrane region" description="Helical" evidence="6">
    <location>
        <begin position="15"/>
        <end position="39"/>
    </location>
</feature>
<dbReference type="InterPro" id="IPR037682">
    <property type="entry name" value="TonB_C"/>
</dbReference>
<dbReference type="Gene3D" id="3.30.1150.10">
    <property type="match status" value="1"/>
</dbReference>
<keyword evidence="4 6" id="KW-0472">Membrane</keyword>
<dbReference type="RefSeq" id="WP_160779137.1">
    <property type="nucleotide sequence ID" value="NZ_BAAAZF010000001.1"/>
</dbReference>
<proteinExistence type="predicted"/>
<evidence type="ECO:0000256" key="2">
    <source>
        <dbReference type="ARBA" id="ARBA00022692"/>
    </source>
</evidence>
<gene>
    <name evidence="8" type="ORF">GRI94_07780</name>
</gene>
<dbReference type="SUPFAM" id="SSF74653">
    <property type="entry name" value="TolA/TonB C-terminal domain"/>
    <property type="match status" value="1"/>
</dbReference>
<dbReference type="Proteomes" id="UP000446786">
    <property type="component" value="Unassembled WGS sequence"/>
</dbReference>
<dbReference type="Pfam" id="PF03544">
    <property type="entry name" value="TonB_C"/>
    <property type="match status" value="1"/>
</dbReference>
<evidence type="ECO:0000256" key="1">
    <source>
        <dbReference type="ARBA" id="ARBA00004167"/>
    </source>
</evidence>
<sequence length="228" mass="24112">MAFTDSNNTSARAPAVIGVAAIHAVLGLALVTGLAGGVYEKIVEERIIGHNFKKPPPPKPPEPKPVNDPQASTAPKVFTPAPPFQLDPQPPVVDTTDVMPDPMPLPMPNAGPIPSPSPGLGTGPAPAAVFDPVAPKPRNDPGRWITDSDYRSSWINREWAGTAGFRLSIGANGRVQECTVVDSTGHPALDAATCKLVRRRARFEAALNDKGEKVPGTFSSAVRWQIPE</sequence>
<keyword evidence="2 6" id="KW-0812">Transmembrane</keyword>
<evidence type="ECO:0000256" key="5">
    <source>
        <dbReference type="SAM" id="MobiDB-lite"/>
    </source>
</evidence>
<feature type="compositionally biased region" description="Pro residues" evidence="5">
    <location>
        <begin position="54"/>
        <end position="66"/>
    </location>
</feature>
<evidence type="ECO:0000256" key="4">
    <source>
        <dbReference type="ARBA" id="ARBA00023136"/>
    </source>
</evidence>
<dbReference type="EMBL" id="WTYE01000001">
    <property type="protein sequence ID" value="MXP31720.1"/>
    <property type="molecule type" value="Genomic_DNA"/>
</dbReference>
<dbReference type="GO" id="GO:0016020">
    <property type="term" value="C:membrane"/>
    <property type="evidence" value="ECO:0007669"/>
    <property type="project" value="UniProtKB-SubCell"/>
</dbReference>
<dbReference type="OrthoDB" id="7585155at2"/>
<feature type="region of interest" description="Disordered" evidence="5">
    <location>
        <begin position="50"/>
        <end position="90"/>
    </location>
</feature>
<evidence type="ECO:0000259" key="7">
    <source>
        <dbReference type="Pfam" id="PF03544"/>
    </source>
</evidence>
<evidence type="ECO:0000256" key="6">
    <source>
        <dbReference type="SAM" id="Phobius"/>
    </source>
</evidence>
<evidence type="ECO:0000256" key="3">
    <source>
        <dbReference type="ARBA" id="ARBA00022989"/>
    </source>
</evidence>
<dbReference type="AlphaFoldDB" id="A0A845AN65"/>
<reference evidence="8 9" key="1">
    <citation type="submission" date="2019-12" db="EMBL/GenBank/DDBJ databases">
        <title>Genomic-based taxomic classification of the family Erythrobacteraceae.</title>
        <authorList>
            <person name="Xu L."/>
        </authorList>
    </citation>
    <scope>NUCLEOTIDE SEQUENCE [LARGE SCALE GENOMIC DNA]</scope>
    <source>
        <strain evidence="8 9">JCM 16677</strain>
    </source>
</reference>
<keyword evidence="3 6" id="KW-1133">Transmembrane helix</keyword>
<feature type="domain" description="TonB C-terminal" evidence="7">
    <location>
        <begin position="157"/>
        <end position="225"/>
    </location>
</feature>
<dbReference type="InterPro" id="IPR006260">
    <property type="entry name" value="TonB/TolA_C"/>
</dbReference>
<dbReference type="GO" id="GO:0055085">
    <property type="term" value="P:transmembrane transport"/>
    <property type="evidence" value="ECO:0007669"/>
    <property type="project" value="InterPro"/>
</dbReference>
<organism evidence="8 9">
    <name type="scientific">Parerythrobacter jejuensis</name>
    <dbReference type="NCBI Taxonomy" id="795812"/>
    <lineage>
        <taxon>Bacteria</taxon>
        <taxon>Pseudomonadati</taxon>
        <taxon>Pseudomonadota</taxon>
        <taxon>Alphaproteobacteria</taxon>
        <taxon>Sphingomonadales</taxon>
        <taxon>Erythrobacteraceae</taxon>
        <taxon>Parerythrobacter</taxon>
    </lineage>
</organism>
<comment type="subcellular location">
    <subcellularLocation>
        <location evidence="1">Membrane</location>
        <topology evidence="1">Single-pass membrane protein</topology>
    </subcellularLocation>
</comment>
<name>A0A845AN65_9SPHN</name>
<feature type="compositionally biased region" description="Pro residues" evidence="5">
    <location>
        <begin position="80"/>
        <end position="90"/>
    </location>
</feature>
<protein>
    <submittedName>
        <fullName evidence="8">TonB family protein</fullName>
    </submittedName>
</protein>
<comment type="caution">
    <text evidence="8">The sequence shown here is derived from an EMBL/GenBank/DDBJ whole genome shotgun (WGS) entry which is preliminary data.</text>
</comment>